<dbReference type="GeneID" id="97044780"/>
<keyword evidence="3" id="KW-1185">Reference proteome</keyword>
<proteinExistence type="predicted"/>
<organism evidence="2 3">
    <name type="scientific">Paraburkholderia sediminicola</name>
    <dbReference type="NCBI Taxonomy" id="458836"/>
    <lineage>
        <taxon>Bacteria</taxon>
        <taxon>Pseudomonadati</taxon>
        <taxon>Pseudomonadota</taxon>
        <taxon>Betaproteobacteria</taxon>
        <taxon>Burkholderiales</taxon>
        <taxon>Burkholderiaceae</taxon>
        <taxon>Paraburkholderia</taxon>
    </lineage>
</organism>
<evidence type="ECO:0000256" key="1">
    <source>
        <dbReference type="SAM" id="Phobius"/>
    </source>
</evidence>
<protein>
    <submittedName>
        <fullName evidence="2">Uncharacterized protein</fullName>
    </submittedName>
</protein>
<keyword evidence="1" id="KW-0812">Transmembrane</keyword>
<accession>A0A6J5CFW1</accession>
<evidence type="ECO:0000313" key="2">
    <source>
        <dbReference type="EMBL" id="CAB3736168.1"/>
    </source>
</evidence>
<dbReference type="Proteomes" id="UP000494255">
    <property type="component" value="Unassembled WGS sequence"/>
</dbReference>
<reference evidence="2 3" key="1">
    <citation type="submission" date="2020-04" db="EMBL/GenBank/DDBJ databases">
        <authorList>
            <person name="De Canck E."/>
        </authorList>
    </citation>
    <scope>NUCLEOTIDE SEQUENCE [LARGE SCALE GENOMIC DNA]</scope>
    <source>
        <strain evidence="2 3">LMG 24238</strain>
    </source>
</reference>
<feature type="transmembrane region" description="Helical" evidence="1">
    <location>
        <begin position="74"/>
        <end position="90"/>
    </location>
</feature>
<keyword evidence="1" id="KW-1133">Transmembrane helix</keyword>
<dbReference type="AlphaFoldDB" id="A0A6J5CFW1"/>
<keyword evidence="1" id="KW-0472">Membrane</keyword>
<name>A0A6J5CFW1_9BURK</name>
<evidence type="ECO:0000313" key="3">
    <source>
        <dbReference type="Proteomes" id="UP000494255"/>
    </source>
</evidence>
<sequence>MLVYGDNLPGGESFIESAMGDRFSLDANVRIGTPAIYLHRLNEKRPPAVEKTCPLSMEEMTPLDTPKRRIERRYFILAALVVFVAIGFGLDRNRRAPLIYVIPENYIGPVVSLFDQPDGVEPTHTQDGLEVRVPENGIVKIRSNPTLGYSSAFPKSTIVFEREKRDRKRTILSEAVNPWQDYDQNDNPHWKVGIRDAQGNLRTIPVADQVGGFVFDDFPDTDKNRPMIFWHESCQDRVFRPDWKAFTSGEKSADELHLPPCGEFVVGIVNHIRQWPEWMFLRGKGKQEKLGISNPAYTSIQQLVDEANARVVRKKVENIN</sequence>
<gene>
    <name evidence="2" type="ORF">LMG24238_06202</name>
</gene>
<dbReference type="EMBL" id="CADIKC010000011">
    <property type="protein sequence ID" value="CAB3736168.1"/>
    <property type="molecule type" value="Genomic_DNA"/>
</dbReference>
<dbReference type="RefSeq" id="WP_246287877.1">
    <property type="nucleotide sequence ID" value="NZ_CADIKC010000011.1"/>
</dbReference>